<dbReference type="RefSeq" id="WP_011278356.1">
    <property type="nucleotide sequence ID" value="NZ_BHWZ01000003.1"/>
</dbReference>
<dbReference type="Proteomes" id="UP000065473">
    <property type="component" value="Chromosome"/>
</dbReference>
<reference evidence="3 4" key="1">
    <citation type="submission" date="2015-12" db="EMBL/GenBank/DDBJ databases">
        <title>A stable core within a dynamic pangenome in Sulfolobus acidocaldarius.</title>
        <authorList>
            <person name="Anderson R."/>
            <person name="Kouris A."/>
            <person name="Seward C."/>
            <person name="Campbell K."/>
            <person name="Whitaker R."/>
        </authorList>
    </citation>
    <scope>NUCLEOTIDE SEQUENCE [LARGE SCALE GENOMIC DNA]</scope>
    <source>
        <strain evidence="1 4">GG12-C01-09</strain>
        <strain evidence="2 3">NG05B_CO5_07</strain>
    </source>
</reference>
<dbReference type="Proteomes" id="UP000060043">
    <property type="component" value="Chromosome"/>
</dbReference>
<evidence type="ECO:0000313" key="3">
    <source>
        <dbReference type="Proteomes" id="UP000060043"/>
    </source>
</evidence>
<name>A0A0U3GL91_9CREN</name>
<dbReference type="EMBL" id="CP013695">
    <property type="protein sequence ID" value="ALU31029.1"/>
    <property type="molecule type" value="Genomic_DNA"/>
</dbReference>
<dbReference type="PaxDb" id="1435377-SUSAZ_07275"/>
<evidence type="ECO:0000313" key="1">
    <source>
        <dbReference type="EMBL" id="ALU30311.1"/>
    </source>
</evidence>
<dbReference type="OMA" id="DDLGMSW"/>
<dbReference type="STRING" id="1435377.SUSAZ_07275"/>
<dbReference type="AlphaFoldDB" id="A0A0U3GL91"/>
<evidence type="ECO:0000313" key="4">
    <source>
        <dbReference type="Proteomes" id="UP000065473"/>
    </source>
</evidence>
<gene>
    <name evidence="1" type="ORF">ATY89_10400</name>
    <name evidence="2" type="ORF">ATZ20_01955</name>
</gene>
<dbReference type="GeneID" id="14552034"/>
<dbReference type="OrthoDB" id="36613at2157"/>
<accession>A0A0U3GL91</accession>
<dbReference type="EMBL" id="CP013694">
    <property type="protein sequence ID" value="ALU30311.1"/>
    <property type="molecule type" value="Genomic_DNA"/>
</dbReference>
<organism evidence="2 3">
    <name type="scientific">Sulfolobus acidocaldarius</name>
    <dbReference type="NCBI Taxonomy" id="2285"/>
    <lineage>
        <taxon>Archaea</taxon>
        <taxon>Thermoproteota</taxon>
        <taxon>Thermoprotei</taxon>
        <taxon>Sulfolobales</taxon>
        <taxon>Sulfolobaceae</taxon>
        <taxon>Sulfolobus</taxon>
    </lineage>
</organism>
<proteinExistence type="predicted"/>
<protein>
    <submittedName>
        <fullName evidence="2">Uncharacterized protein</fullName>
    </submittedName>
</protein>
<sequence length="106" mass="12115">MKAKKLILVTSENHPMHKAFTKILEDVSKELGIEKEVKVEDYVFVTDFGEKDDFGMPFLPQLFIETTDGKVQPVLTQMPFNPTTFQPDIDKGKQEVIDKIKNISSQ</sequence>
<evidence type="ECO:0000313" key="2">
    <source>
        <dbReference type="EMBL" id="ALU31029.1"/>
    </source>
</evidence>